<dbReference type="EMBL" id="HG994360">
    <property type="protein sequence ID" value="CAF2090076.1"/>
    <property type="molecule type" value="Genomic_DNA"/>
</dbReference>
<dbReference type="Proteomes" id="UP001295469">
    <property type="component" value="Chromosome A06"/>
</dbReference>
<organism evidence="1">
    <name type="scientific">Brassica napus</name>
    <name type="common">Rape</name>
    <dbReference type="NCBI Taxonomy" id="3708"/>
    <lineage>
        <taxon>Eukaryota</taxon>
        <taxon>Viridiplantae</taxon>
        <taxon>Streptophyta</taxon>
        <taxon>Embryophyta</taxon>
        <taxon>Tracheophyta</taxon>
        <taxon>Spermatophyta</taxon>
        <taxon>Magnoliopsida</taxon>
        <taxon>eudicotyledons</taxon>
        <taxon>Gunneridae</taxon>
        <taxon>Pentapetalae</taxon>
        <taxon>rosids</taxon>
        <taxon>malvids</taxon>
        <taxon>Brassicales</taxon>
        <taxon>Brassicaceae</taxon>
        <taxon>Brassiceae</taxon>
        <taxon>Brassica</taxon>
    </lineage>
</organism>
<name>A0A816SVD9_BRANA</name>
<dbReference type="AlphaFoldDB" id="A0A816SVD9"/>
<evidence type="ECO:0000313" key="1">
    <source>
        <dbReference type="EMBL" id="CAF2090076.1"/>
    </source>
</evidence>
<gene>
    <name evidence="1" type="ORF">DARMORV10_A06P40980.1</name>
</gene>
<feature type="non-terminal residue" evidence="1">
    <location>
        <position position="1"/>
    </location>
</feature>
<protein>
    <submittedName>
        <fullName evidence="1">(rape) hypothetical protein</fullName>
    </submittedName>
</protein>
<reference evidence="1" key="1">
    <citation type="submission" date="2021-01" db="EMBL/GenBank/DDBJ databases">
        <authorList>
            <consortium name="Genoscope - CEA"/>
            <person name="William W."/>
        </authorList>
    </citation>
    <scope>NUCLEOTIDE SEQUENCE</scope>
</reference>
<sequence>SCRCCICKINIIYCHHSEYLWVYNICIFFSSKAA</sequence>
<accession>A0A816SVD9</accession>
<proteinExistence type="predicted"/>